<evidence type="ECO:0000256" key="2">
    <source>
        <dbReference type="SAM" id="MobiDB-lite"/>
    </source>
</evidence>
<dbReference type="RefSeq" id="WP_203968125.1">
    <property type="nucleotide sequence ID" value="NZ_BOOX01000004.1"/>
</dbReference>
<dbReference type="PANTHER" id="PTHR48081">
    <property type="entry name" value="AB HYDROLASE SUPERFAMILY PROTEIN C4A8.06C"/>
    <property type="match status" value="1"/>
</dbReference>
<dbReference type="InterPro" id="IPR050300">
    <property type="entry name" value="GDXG_lipolytic_enzyme"/>
</dbReference>
<feature type="domain" description="BD-FAE-like" evidence="4">
    <location>
        <begin position="78"/>
        <end position="278"/>
    </location>
</feature>
<evidence type="ECO:0000313" key="6">
    <source>
        <dbReference type="Proteomes" id="UP000231693"/>
    </source>
</evidence>
<feature type="compositionally biased region" description="Acidic residues" evidence="2">
    <location>
        <begin position="44"/>
        <end position="54"/>
    </location>
</feature>
<dbReference type="Pfam" id="PF20434">
    <property type="entry name" value="BD-FAE"/>
    <property type="match status" value="1"/>
</dbReference>
<dbReference type="GO" id="GO:0016787">
    <property type="term" value="F:hydrolase activity"/>
    <property type="evidence" value="ECO:0007669"/>
    <property type="project" value="UniProtKB-KW"/>
</dbReference>
<feature type="chain" id="PRO_5014799461" evidence="3">
    <location>
        <begin position="24"/>
        <end position="327"/>
    </location>
</feature>
<protein>
    <submittedName>
        <fullName evidence="5">Acetyl esterase/lipase</fullName>
    </submittedName>
</protein>
<dbReference type="AlphaFoldDB" id="A0A2M9CZD6"/>
<dbReference type="SUPFAM" id="SSF53474">
    <property type="entry name" value="alpha/beta-Hydrolases"/>
    <property type="match status" value="1"/>
</dbReference>
<keyword evidence="1" id="KW-0378">Hydrolase</keyword>
<evidence type="ECO:0000256" key="3">
    <source>
        <dbReference type="SAM" id="SignalP"/>
    </source>
</evidence>
<dbReference type="InterPro" id="IPR049492">
    <property type="entry name" value="BD-FAE-like_dom"/>
</dbReference>
<sequence>MPRPSRRPLVLVLAAVTVCAALAACSPGPGSDDGASPAAPSDGGTDDGGTDDGGMDGSATDGTQQSFSYGTAPEQVADLWLPTGTEVGPVPVVVLVHGGYWSAQYDRSLEDALVRDLVGDGYAVWNVEYRGVGATDPASEGGWPGTFEDVAAAVDLLPDALAEAGVERGPTAVVGHSAGGTLALWLASRDTLPDGAPGADPRLVPDVVVSQAGVNDLAAASAAGAGGGAVDALMGGAPDEVTDDRYALADPARRLPTGVPTLVVVGADDTTVPVAQSTGYADAASAAGDDVTLEVVDGEEHFAQLDPASTSWTRTRDWLDARLTGGS</sequence>
<organism evidence="5 6">
    <name type="scientific">Sediminihabitans luteus</name>
    <dbReference type="NCBI Taxonomy" id="1138585"/>
    <lineage>
        <taxon>Bacteria</taxon>
        <taxon>Bacillati</taxon>
        <taxon>Actinomycetota</taxon>
        <taxon>Actinomycetes</taxon>
        <taxon>Micrococcales</taxon>
        <taxon>Cellulomonadaceae</taxon>
        <taxon>Sediminihabitans</taxon>
    </lineage>
</organism>
<evidence type="ECO:0000313" key="5">
    <source>
        <dbReference type="EMBL" id="PJJ77301.1"/>
    </source>
</evidence>
<dbReference type="PANTHER" id="PTHR48081:SF33">
    <property type="entry name" value="KYNURENINE FORMAMIDASE"/>
    <property type="match status" value="1"/>
</dbReference>
<accession>A0A2M9CZD6</accession>
<name>A0A2M9CZD6_9CELL</name>
<evidence type="ECO:0000256" key="1">
    <source>
        <dbReference type="ARBA" id="ARBA00022801"/>
    </source>
</evidence>
<feature type="signal peptide" evidence="3">
    <location>
        <begin position="1"/>
        <end position="23"/>
    </location>
</feature>
<dbReference type="PROSITE" id="PS51257">
    <property type="entry name" value="PROKAR_LIPOPROTEIN"/>
    <property type="match status" value="1"/>
</dbReference>
<dbReference type="Gene3D" id="3.40.50.1820">
    <property type="entry name" value="alpha/beta hydrolase"/>
    <property type="match status" value="1"/>
</dbReference>
<feature type="region of interest" description="Disordered" evidence="2">
    <location>
        <begin position="27"/>
        <end position="68"/>
    </location>
</feature>
<proteinExistence type="predicted"/>
<evidence type="ECO:0000259" key="4">
    <source>
        <dbReference type="Pfam" id="PF20434"/>
    </source>
</evidence>
<keyword evidence="3" id="KW-0732">Signal</keyword>
<reference evidence="5 6" key="1">
    <citation type="submission" date="2017-11" db="EMBL/GenBank/DDBJ databases">
        <title>Genomic Encyclopedia of Archaeal and Bacterial Type Strains, Phase II (KMG-II): From Individual Species to Whole Genera.</title>
        <authorList>
            <person name="Goeker M."/>
        </authorList>
    </citation>
    <scope>NUCLEOTIDE SEQUENCE [LARGE SCALE GENOMIC DNA]</scope>
    <source>
        <strain evidence="5 6">DSM 25478</strain>
    </source>
</reference>
<gene>
    <name evidence="5" type="ORF">CLV28_0520</name>
</gene>
<keyword evidence="6" id="KW-1185">Reference proteome</keyword>
<comment type="caution">
    <text evidence="5">The sequence shown here is derived from an EMBL/GenBank/DDBJ whole genome shotgun (WGS) entry which is preliminary data.</text>
</comment>
<dbReference type="InterPro" id="IPR029058">
    <property type="entry name" value="AB_hydrolase_fold"/>
</dbReference>
<dbReference type="EMBL" id="PGFE01000001">
    <property type="protein sequence ID" value="PJJ77301.1"/>
    <property type="molecule type" value="Genomic_DNA"/>
</dbReference>
<dbReference type="Proteomes" id="UP000231693">
    <property type="component" value="Unassembled WGS sequence"/>
</dbReference>